<organism evidence="2 3">
    <name type="scientific">Zostera marina</name>
    <name type="common">Eelgrass</name>
    <dbReference type="NCBI Taxonomy" id="29655"/>
    <lineage>
        <taxon>Eukaryota</taxon>
        <taxon>Viridiplantae</taxon>
        <taxon>Streptophyta</taxon>
        <taxon>Embryophyta</taxon>
        <taxon>Tracheophyta</taxon>
        <taxon>Spermatophyta</taxon>
        <taxon>Magnoliopsida</taxon>
        <taxon>Liliopsida</taxon>
        <taxon>Zosteraceae</taxon>
        <taxon>Zostera</taxon>
    </lineage>
</organism>
<dbReference type="AlphaFoldDB" id="A0A0K9PJS1"/>
<dbReference type="OrthoDB" id="291792at2759"/>
<protein>
    <submittedName>
        <fullName evidence="2">Mitochondrial importinner membrane translocase subunit Tim17/Tim22/Tim23 familyprotein</fullName>
    </submittedName>
</protein>
<comment type="caution">
    <text evidence="2">The sequence shown here is derived from an EMBL/GenBank/DDBJ whole genome shotgun (WGS) entry which is preliminary data.</text>
</comment>
<proteinExistence type="predicted"/>
<evidence type="ECO:0000313" key="2">
    <source>
        <dbReference type="EMBL" id="KMZ68492.1"/>
    </source>
</evidence>
<dbReference type="Proteomes" id="UP000036987">
    <property type="component" value="Unassembled WGS sequence"/>
</dbReference>
<feature type="non-terminal residue" evidence="2">
    <location>
        <position position="383"/>
    </location>
</feature>
<name>A0A0K9PJS1_ZOSMR</name>
<dbReference type="InterPro" id="IPR026749">
    <property type="entry name" value="Tmem135"/>
</dbReference>
<dbReference type="PANTHER" id="PTHR12459">
    <property type="entry name" value="TRANSMEMBRANE PROTEIN 135-RELATED"/>
    <property type="match status" value="1"/>
</dbReference>
<dbReference type="EMBL" id="LFYR01000839">
    <property type="protein sequence ID" value="KMZ68492.1"/>
    <property type="molecule type" value="Genomic_DNA"/>
</dbReference>
<evidence type="ECO:0000256" key="1">
    <source>
        <dbReference type="SAM" id="MobiDB-lite"/>
    </source>
</evidence>
<dbReference type="PANTHER" id="PTHR12459:SF15">
    <property type="entry name" value="TRANSMEMBRANE PROTEIN 135"/>
    <property type="match status" value="1"/>
</dbReference>
<keyword evidence="3" id="KW-1185">Reference proteome</keyword>
<evidence type="ECO:0000313" key="3">
    <source>
        <dbReference type="Proteomes" id="UP000036987"/>
    </source>
</evidence>
<feature type="region of interest" description="Disordered" evidence="1">
    <location>
        <begin position="28"/>
        <end position="52"/>
    </location>
</feature>
<gene>
    <name evidence="2" type="ORF">ZOSMA_23G01490</name>
</gene>
<sequence length="383" mass="42527">MTHPSFSPQENIVFSVGEQHQRDHPLTAAMSRPHRNGFVPNGASSENVGDKGEKHLSSCSRIRSFDSLRWLEYGSEEEEMRWLIRCVEAAGKGFSIGIGLKGGLALFSILARLRSRRSRKLGIITNQDAMVIAVKETLRYGLFLGTFAGTFVSVDECIAAIGGHKRTEKWRSLLAGLLAGPSMLLTGPDTQHTSLALYILMRASVLASRCGIKSKRFGRLCKPMTWSHGDLFLMCLSSSQILSAYILKQDSLPSTYKSFLNKHGGKDSVILDGVKSIACGIPFTNLEVIERYYKSKGLDTKLDRNMKVPCSIVHGNQTCIVHFMKFLLQAYQRAVPVYLPVYLFPALIVHRQGLLKRPYTILWKSLLGTARSSLFLSSYCASA</sequence>
<reference evidence="3" key="1">
    <citation type="journal article" date="2016" name="Nature">
        <title>The genome of the seagrass Zostera marina reveals angiosperm adaptation to the sea.</title>
        <authorList>
            <person name="Olsen J.L."/>
            <person name="Rouze P."/>
            <person name="Verhelst B."/>
            <person name="Lin Y.-C."/>
            <person name="Bayer T."/>
            <person name="Collen J."/>
            <person name="Dattolo E."/>
            <person name="De Paoli E."/>
            <person name="Dittami S."/>
            <person name="Maumus F."/>
            <person name="Michel G."/>
            <person name="Kersting A."/>
            <person name="Lauritano C."/>
            <person name="Lohaus R."/>
            <person name="Toepel M."/>
            <person name="Tonon T."/>
            <person name="Vanneste K."/>
            <person name="Amirebrahimi M."/>
            <person name="Brakel J."/>
            <person name="Bostroem C."/>
            <person name="Chovatia M."/>
            <person name="Grimwood J."/>
            <person name="Jenkins J.W."/>
            <person name="Jueterbock A."/>
            <person name="Mraz A."/>
            <person name="Stam W.T."/>
            <person name="Tice H."/>
            <person name="Bornberg-Bauer E."/>
            <person name="Green P.J."/>
            <person name="Pearson G.A."/>
            <person name="Procaccini G."/>
            <person name="Duarte C.M."/>
            <person name="Schmutz J."/>
            <person name="Reusch T.B.H."/>
            <person name="Van de Peer Y."/>
        </authorList>
    </citation>
    <scope>NUCLEOTIDE SEQUENCE [LARGE SCALE GENOMIC DNA]</scope>
    <source>
        <strain evidence="3">cv. Finnish</strain>
    </source>
</reference>
<accession>A0A0K9PJS1</accession>